<accession>A0A8I3AC11</accession>
<reference evidence="1" key="1">
    <citation type="submission" date="2021-03" db="EMBL/GenBank/DDBJ databases">
        <title>Evolutionary innovations through gain and loss of genes in the ectomycorrhizal Boletales.</title>
        <authorList>
            <person name="Wu G."/>
            <person name="Miyauchi S."/>
            <person name="Morin E."/>
            <person name="Yang Z.-L."/>
            <person name="Xu J."/>
            <person name="Martin F.M."/>
        </authorList>
    </citation>
    <scope>NUCLEOTIDE SEQUENCE</scope>
    <source>
        <strain evidence="1">BR01</strain>
    </source>
</reference>
<dbReference type="Proteomes" id="UP000683000">
    <property type="component" value="Unassembled WGS sequence"/>
</dbReference>
<comment type="caution">
    <text evidence="1">The sequence shown here is derived from an EMBL/GenBank/DDBJ whole genome shotgun (WGS) entry which is preliminary data.</text>
</comment>
<name>A0A8I3AC11_9AGAM</name>
<sequence length="53" mass="5891">MPLPMDVSKSKTPLVVATVKFLKEFIPKTNHLQRARAKLSIVQTVATATRRTA</sequence>
<organism evidence="1 2">
    <name type="scientific">Boletus reticuloceps</name>
    <dbReference type="NCBI Taxonomy" id="495285"/>
    <lineage>
        <taxon>Eukaryota</taxon>
        <taxon>Fungi</taxon>
        <taxon>Dikarya</taxon>
        <taxon>Basidiomycota</taxon>
        <taxon>Agaricomycotina</taxon>
        <taxon>Agaricomycetes</taxon>
        <taxon>Agaricomycetidae</taxon>
        <taxon>Boletales</taxon>
        <taxon>Boletineae</taxon>
        <taxon>Boletaceae</taxon>
        <taxon>Boletoideae</taxon>
        <taxon>Boletus</taxon>
    </lineage>
</organism>
<dbReference type="AlphaFoldDB" id="A0A8I3AC11"/>
<proteinExistence type="predicted"/>
<keyword evidence="2" id="KW-1185">Reference proteome</keyword>
<gene>
    <name evidence="1" type="ORF">JVT61DRAFT_10363</name>
</gene>
<evidence type="ECO:0000313" key="1">
    <source>
        <dbReference type="EMBL" id="KAG6379816.1"/>
    </source>
</evidence>
<evidence type="ECO:0000313" key="2">
    <source>
        <dbReference type="Proteomes" id="UP000683000"/>
    </source>
</evidence>
<dbReference type="EMBL" id="JAGFBS010000004">
    <property type="protein sequence ID" value="KAG6379816.1"/>
    <property type="molecule type" value="Genomic_DNA"/>
</dbReference>
<protein>
    <submittedName>
        <fullName evidence="1">Uncharacterized protein</fullName>
    </submittedName>
</protein>